<organism evidence="2 3">
    <name type="scientific">Xylona heveae (strain CBS 132557 / TC161)</name>
    <dbReference type="NCBI Taxonomy" id="1328760"/>
    <lineage>
        <taxon>Eukaryota</taxon>
        <taxon>Fungi</taxon>
        <taxon>Dikarya</taxon>
        <taxon>Ascomycota</taxon>
        <taxon>Pezizomycotina</taxon>
        <taxon>Xylonomycetes</taxon>
        <taxon>Xylonales</taxon>
        <taxon>Xylonaceae</taxon>
        <taxon>Xylona</taxon>
    </lineage>
</organism>
<feature type="compositionally biased region" description="Low complexity" evidence="1">
    <location>
        <begin position="166"/>
        <end position="176"/>
    </location>
</feature>
<reference evidence="2 3" key="1">
    <citation type="journal article" date="2016" name="Fungal Biol.">
        <title>The genome of Xylona heveae provides a window into fungal endophytism.</title>
        <authorList>
            <person name="Gazis R."/>
            <person name="Kuo A."/>
            <person name="Riley R."/>
            <person name="LaButti K."/>
            <person name="Lipzen A."/>
            <person name="Lin J."/>
            <person name="Amirebrahimi M."/>
            <person name="Hesse C.N."/>
            <person name="Spatafora J.W."/>
            <person name="Henrissat B."/>
            <person name="Hainaut M."/>
            <person name="Grigoriev I.V."/>
            <person name="Hibbett D.S."/>
        </authorList>
    </citation>
    <scope>NUCLEOTIDE SEQUENCE [LARGE SCALE GENOMIC DNA]</scope>
    <source>
        <strain evidence="2 3">TC161</strain>
    </source>
</reference>
<dbReference type="Proteomes" id="UP000076632">
    <property type="component" value="Unassembled WGS sequence"/>
</dbReference>
<proteinExistence type="predicted"/>
<evidence type="ECO:0000313" key="2">
    <source>
        <dbReference type="EMBL" id="KZF25612.1"/>
    </source>
</evidence>
<feature type="compositionally biased region" description="Basic and acidic residues" evidence="1">
    <location>
        <begin position="262"/>
        <end position="294"/>
    </location>
</feature>
<dbReference type="Pfam" id="PF13917">
    <property type="entry name" value="zf-CCHC_3"/>
    <property type="match status" value="1"/>
</dbReference>
<sequence length="312" mass="35852">MNRYRGPTLGNPSKATASTLCQKCLQRGHYSYECKTPSQERPYLSRPSRTQQLRDPKLLPKLTSDVPNDLLRKKGVADELLAKREEERGRKRAREESIDSRRGRSRSASSFSSSSVSTISTNRSLSRSPSPPKSSRHHHGRHSSRRRRSPVSPVRTKASHKRRRSLSSGSYRSGSSIEKGDSAQARGRNTRRRRSSTSPVVRGRQRSRSGPTANFDHKRSRSRSMDRSKIARTRRTMTPEEYDTEGEREQRSRRRAQRRYSSNHDRYGRSYRDGDFSSQDRRGPEPPPAPRERSLSPYSRRLALTQAMNMGR</sequence>
<evidence type="ECO:0000313" key="3">
    <source>
        <dbReference type="Proteomes" id="UP000076632"/>
    </source>
</evidence>
<feature type="compositionally biased region" description="Basic and acidic residues" evidence="1">
    <location>
        <begin position="70"/>
        <end position="102"/>
    </location>
</feature>
<feature type="compositionally biased region" description="Basic residues" evidence="1">
    <location>
        <begin position="134"/>
        <end position="149"/>
    </location>
</feature>
<dbReference type="OrthoDB" id="437973at2759"/>
<accession>A0A165J093</accession>
<feature type="region of interest" description="Disordered" evidence="1">
    <location>
        <begin position="35"/>
        <end position="312"/>
    </location>
</feature>
<protein>
    <recommendedName>
        <fullName evidence="4">Zinc knuckle-domain-containing protein</fullName>
    </recommendedName>
</protein>
<dbReference type="AlphaFoldDB" id="A0A165J093"/>
<evidence type="ECO:0000256" key="1">
    <source>
        <dbReference type="SAM" id="MobiDB-lite"/>
    </source>
</evidence>
<dbReference type="RefSeq" id="XP_018191167.1">
    <property type="nucleotide sequence ID" value="XM_018331934.1"/>
</dbReference>
<keyword evidence="3" id="KW-1185">Reference proteome</keyword>
<evidence type="ECO:0008006" key="4">
    <source>
        <dbReference type="Google" id="ProtNLM"/>
    </source>
</evidence>
<name>A0A165J093_XYLHT</name>
<dbReference type="GeneID" id="28897071"/>
<dbReference type="OMA" id="HYSYECT"/>
<dbReference type="EMBL" id="KV407455">
    <property type="protein sequence ID" value="KZF25612.1"/>
    <property type="molecule type" value="Genomic_DNA"/>
</dbReference>
<gene>
    <name evidence="2" type="ORF">L228DRAFT_244487</name>
</gene>
<feature type="compositionally biased region" description="Low complexity" evidence="1">
    <location>
        <begin position="106"/>
        <end position="128"/>
    </location>
</feature>
<dbReference type="InParanoid" id="A0A165J093"/>